<feature type="domain" description="NIDO" evidence="2">
    <location>
        <begin position="92"/>
        <end position="236"/>
    </location>
</feature>
<dbReference type="HOGENOM" id="CLU_019305_0_0_1"/>
<dbReference type="GO" id="GO:0005615">
    <property type="term" value="C:extracellular space"/>
    <property type="evidence" value="ECO:0000318"/>
    <property type="project" value="GO_Central"/>
</dbReference>
<dbReference type="GeneID" id="20202558"/>
<dbReference type="SMART" id="SM00539">
    <property type="entry name" value="NIDO"/>
    <property type="match status" value="1"/>
</dbReference>
<dbReference type="PROSITE" id="PS51220">
    <property type="entry name" value="NIDO"/>
    <property type="match status" value="1"/>
</dbReference>
<sequence length="351" mass="40011">MKISLTLTILIQLCVNEGTQKFFPYGLTTRDSTVLKADDHYDTLNISDNFPFFGKTFAQIHISTNGIIFFGQGSTQYVPTLFPINGTLSVAAYWVDSDPRMGGDIYYREEFDPAILNQINRFIKSKFVQFNTFTSSWSLIVTFSNVSRYGCQGSAEYPCQNVVNHQTILTSNGIHSFVIFLYDRLEYSNAQIGFNAGDGKRFYQVDYSNTVNISKYALENSNVGSPGEWLFSISDEIASACNSLGMLEIYPKKVLYYGQQELFISGPCFDKTLYEIDVNFGNKKIKCRREQNKFKCLTPYFDIRIPVVLNYKEKEYKGFILSYDAGDSLVQNATYIALNAKDGKYINLEWD</sequence>
<dbReference type="STRING" id="6412.T1F158"/>
<dbReference type="PANTHER" id="PTHR13802">
    <property type="entry name" value="MUCIN 4-RELATED"/>
    <property type="match status" value="1"/>
</dbReference>
<proteinExistence type="predicted"/>
<keyword evidence="5" id="KW-1185">Reference proteome</keyword>
<dbReference type="CTD" id="20202558"/>
<dbReference type="InParanoid" id="T1F158"/>
<protein>
    <recommendedName>
        <fullName evidence="2">NIDO domain-containing protein</fullName>
    </recommendedName>
</protein>
<reference evidence="3 5" key="2">
    <citation type="journal article" date="2013" name="Nature">
        <title>Insights into bilaterian evolution from three spiralian genomes.</title>
        <authorList>
            <person name="Simakov O."/>
            <person name="Marletaz F."/>
            <person name="Cho S.J."/>
            <person name="Edsinger-Gonzales E."/>
            <person name="Havlak P."/>
            <person name="Hellsten U."/>
            <person name="Kuo D.H."/>
            <person name="Larsson T."/>
            <person name="Lv J."/>
            <person name="Arendt D."/>
            <person name="Savage R."/>
            <person name="Osoegawa K."/>
            <person name="de Jong P."/>
            <person name="Grimwood J."/>
            <person name="Chapman J.A."/>
            <person name="Shapiro H."/>
            <person name="Aerts A."/>
            <person name="Otillar R.P."/>
            <person name="Terry A.Y."/>
            <person name="Boore J.L."/>
            <person name="Grigoriev I.V."/>
            <person name="Lindberg D.R."/>
            <person name="Seaver E.C."/>
            <person name="Weisblat D.A."/>
            <person name="Putnam N.H."/>
            <person name="Rokhsar D.S."/>
        </authorList>
    </citation>
    <scope>NUCLEOTIDE SEQUENCE</scope>
</reference>
<dbReference type="Pfam" id="PF06119">
    <property type="entry name" value="NIDO"/>
    <property type="match status" value="1"/>
</dbReference>
<evidence type="ECO:0000313" key="5">
    <source>
        <dbReference type="Proteomes" id="UP000015101"/>
    </source>
</evidence>
<dbReference type="GO" id="GO:0007160">
    <property type="term" value="P:cell-matrix adhesion"/>
    <property type="evidence" value="ECO:0007669"/>
    <property type="project" value="InterPro"/>
</dbReference>
<keyword evidence="1" id="KW-1015">Disulfide bond</keyword>
<dbReference type="EnsemblMetazoa" id="HelroT168937">
    <property type="protein sequence ID" value="HelroP168937"/>
    <property type="gene ID" value="HelroG168937"/>
</dbReference>
<dbReference type="OMA" id="ICAFCAD"/>
<dbReference type="eggNOG" id="KOG4291">
    <property type="taxonomic scope" value="Eukaryota"/>
</dbReference>
<dbReference type="Proteomes" id="UP000015101">
    <property type="component" value="Unassembled WGS sequence"/>
</dbReference>
<dbReference type="KEGG" id="hro:HELRODRAFT_168937"/>
<dbReference type="OrthoDB" id="6236007at2759"/>
<dbReference type="RefSeq" id="XP_009013027.1">
    <property type="nucleotide sequence ID" value="XM_009014779.1"/>
</dbReference>
<evidence type="ECO:0000259" key="2">
    <source>
        <dbReference type="PROSITE" id="PS51220"/>
    </source>
</evidence>
<dbReference type="EMBL" id="AMQM01003144">
    <property type="status" value="NOT_ANNOTATED_CDS"/>
    <property type="molecule type" value="Genomic_DNA"/>
</dbReference>
<dbReference type="PANTHER" id="PTHR13802:SF52">
    <property type="entry name" value="MUCIN-4"/>
    <property type="match status" value="1"/>
</dbReference>
<evidence type="ECO:0000313" key="4">
    <source>
        <dbReference type="EnsemblMetazoa" id="HelroP168937"/>
    </source>
</evidence>
<evidence type="ECO:0000256" key="1">
    <source>
        <dbReference type="ARBA" id="ARBA00023157"/>
    </source>
</evidence>
<dbReference type="InterPro" id="IPR051495">
    <property type="entry name" value="Epithelial_Barrier/Signaling"/>
</dbReference>
<dbReference type="InterPro" id="IPR003886">
    <property type="entry name" value="NIDO_dom"/>
</dbReference>
<dbReference type="EMBL" id="KB096023">
    <property type="protein sequence ID" value="ESO09005.1"/>
    <property type="molecule type" value="Genomic_DNA"/>
</dbReference>
<reference evidence="4" key="3">
    <citation type="submission" date="2015-06" db="UniProtKB">
        <authorList>
            <consortium name="EnsemblMetazoa"/>
        </authorList>
    </citation>
    <scope>IDENTIFICATION</scope>
</reference>
<accession>T1F158</accession>
<organism evidence="4 5">
    <name type="scientific">Helobdella robusta</name>
    <name type="common">Californian leech</name>
    <dbReference type="NCBI Taxonomy" id="6412"/>
    <lineage>
        <taxon>Eukaryota</taxon>
        <taxon>Metazoa</taxon>
        <taxon>Spiralia</taxon>
        <taxon>Lophotrochozoa</taxon>
        <taxon>Annelida</taxon>
        <taxon>Clitellata</taxon>
        <taxon>Hirudinea</taxon>
        <taxon>Rhynchobdellida</taxon>
        <taxon>Glossiphoniidae</taxon>
        <taxon>Helobdella</taxon>
    </lineage>
</organism>
<reference evidence="5" key="1">
    <citation type="submission" date="2012-12" db="EMBL/GenBank/DDBJ databases">
        <authorList>
            <person name="Hellsten U."/>
            <person name="Grimwood J."/>
            <person name="Chapman J.A."/>
            <person name="Shapiro H."/>
            <person name="Aerts A."/>
            <person name="Otillar R.P."/>
            <person name="Terry A.Y."/>
            <person name="Boore J.L."/>
            <person name="Simakov O."/>
            <person name="Marletaz F."/>
            <person name="Cho S.-J."/>
            <person name="Edsinger-Gonzales E."/>
            <person name="Havlak P."/>
            <person name="Kuo D.-H."/>
            <person name="Larsson T."/>
            <person name="Lv J."/>
            <person name="Arendt D."/>
            <person name="Savage R."/>
            <person name="Osoegawa K."/>
            <person name="de Jong P."/>
            <person name="Lindberg D.R."/>
            <person name="Seaver E.C."/>
            <person name="Weisblat D.A."/>
            <person name="Putnam N.H."/>
            <person name="Grigoriev I.V."/>
            <person name="Rokhsar D.S."/>
        </authorList>
    </citation>
    <scope>NUCLEOTIDE SEQUENCE</scope>
</reference>
<gene>
    <name evidence="4" type="primary">20202558</name>
    <name evidence="3" type="ORF">HELRODRAFT_168937</name>
</gene>
<evidence type="ECO:0000313" key="3">
    <source>
        <dbReference type="EMBL" id="ESO09005.1"/>
    </source>
</evidence>
<name>T1F158_HELRO</name>
<dbReference type="AlphaFoldDB" id="T1F158"/>